<keyword evidence="2" id="KW-1185">Reference proteome</keyword>
<dbReference type="EMBL" id="JAUQSX010000005">
    <property type="protein sequence ID" value="MDO7846867.1"/>
    <property type="molecule type" value="Genomic_DNA"/>
</dbReference>
<dbReference type="RefSeq" id="WP_305011553.1">
    <property type="nucleotide sequence ID" value="NZ_JAUQSX010000005.1"/>
</dbReference>
<organism evidence="1 2">
    <name type="scientific">Hymenobacter mellowenesis</name>
    <dbReference type="NCBI Taxonomy" id="3063995"/>
    <lineage>
        <taxon>Bacteria</taxon>
        <taxon>Pseudomonadati</taxon>
        <taxon>Bacteroidota</taxon>
        <taxon>Cytophagia</taxon>
        <taxon>Cytophagales</taxon>
        <taxon>Hymenobacteraceae</taxon>
        <taxon>Hymenobacter</taxon>
    </lineage>
</organism>
<gene>
    <name evidence="1" type="ORF">Q5H92_10905</name>
</gene>
<dbReference type="Proteomes" id="UP001167796">
    <property type="component" value="Unassembled WGS sequence"/>
</dbReference>
<accession>A0ABT9AAK4</accession>
<comment type="caution">
    <text evidence="1">The sequence shown here is derived from an EMBL/GenBank/DDBJ whole genome shotgun (WGS) entry which is preliminary data.</text>
</comment>
<sequence length="312" mass="34377">MLWLLASRAAAQPVQRQRVQPTDPVDLYWNGRHAREQAYYSVAPAGTPRGVLLLLPGLGGTAERVFKETTLAQEAARAGLLAVVPTLNNRLYLDSASTRLLELVLTQVARQYPAMGRNLCIGGFSAGGQLALAYAEALVRDSTRHKWRVKAVLGVDPPADLANLWHRGQRSIAQNCSSLLVRGGQSTLKTLGDAFGGSPEQFPAVYQQHSAFIDTSPNGGNLAWLAATPVRVYCEPDMAFWRWHFCATMQLEDLNAVTLRQLVACLQRQGNTRAEYLETTGKGRLNGRQFPHAWSIVDAPECVQWLQTCLNR</sequence>
<dbReference type="Gene3D" id="3.40.50.1820">
    <property type="entry name" value="alpha/beta hydrolase"/>
    <property type="match status" value="1"/>
</dbReference>
<evidence type="ECO:0008006" key="3">
    <source>
        <dbReference type="Google" id="ProtNLM"/>
    </source>
</evidence>
<dbReference type="InterPro" id="IPR029058">
    <property type="entry name" value="AB_hydrolase_fold"/>
</dbReference>
<name>A0ABT9AAK4_9BACT</name>
<evidence type="ECO:0000313" key="2">
    <source>
        <dbReference type="Proteomes" id="UP001167796"/>
    </source>
</evidence>
<evidence type="ECO:0000313" key="1">
    <source>
        <dbReference type="EMBL" id="MDO7846867.1"/>
    </source>
</evidence>
<dbReference type="SUPFAM" id="SSF53474">
    <property type="entry name" value="alpha/beta-Hydrolases"/>
    <property type="match status" value="1"/>
</dbReference>
<proteinExistence type="predicted"/>
<protein>
    <recommendedName>
        <fullName evidence="3">Alpha/beta hydrolase</fullName>
    </recommendedName>
</protein>
<reference evidence="1" key="1">
    <citation type="submission" date="2023-07" db="EMBL/GenBank/DDBJ databases">
        <authorList>
            <person name="Kim M.K."/>
        </authorList>
    </citation>
    <scope>NUCLEOTIDE SEQUENCE</scope>
    <source>
        <strain evidence="1">M29</strain>
    </source>
</reference>